<dbReference type="Proteomes" id="UP001597541">
    <property type="component" value="Unassembled WGS sequence"/>
</dbReference>
<sequence>MSFEQLLATYIGRTIEVFLGEEFYTGVLVSVGNGVFVVNISDTYQPQTATLQLASVVYIRVLV</sequence>
<organism evidence="1 2">
    <name type="scientific">Paenibacillus gansuensis</name>
    <dbReference type="NCBI Taxonomy" id="306542"/>
    <lineage>
        <taxon>Bacteria</taxon>
        <taxon>Bacillati</taxon>
        <taxon>Bacillota</taxon>
        <taxon>Bacilli</taxon>
        <taxon>Bacillales</taxon>
        <taxon>Paenibacillaceae</taxon>
        <taxon>Paenibacillus</taxon>
    </lineage>
</organism>
<protein>
    <recommendedName>
        <fullName evidence="3">DUF2642 domain-containing protein</fullName>
    </recommendedName>
</protein>
<dbReference type="RefSeq" id="WP_377601915.1">
    <property type="nucleotide sequence ID" value="NZ_JBHUME010000007.1"/>
</dbReference>
<dbReference type="EMBL" id="JBHUME010000007">
    <property type="protein sequence ID" value="MFD2612389.1"/>
    <property type="molecule type" value="Genomic_DNA"/>
</dbReference>
<keyword evidence="2" id="KW-1185">Reference proteome</keyword>
<evidence type="ECO:0000313" key="1">
    <source>
        <dbReference type="EMBL" id="MFD2612389.1"/>
    </source>
</evidence>
<proteinExistence type="predicted"/>
<comment type="caution">
    <text evidence="1">The sequence shown here is derived from an EMBL/GenBank/DDBJ whole genome shotgun (WGS) entry which is preliminary data.</text>
</comment>
<accession>A0ABW5PBX0</accession>
<gene>
    <name evidence="1" type="ORF">ACFSUF_08140</name>
</gene>
<name>A0ABW5PBX0_9BACL</name>
<evidence type="ECO:0008006" key="3">
    <source>
        <dbReference type="Google" id="ProtNLM"/>
    </source>
</evidence>
<reference evidence="2" key="1">
    <citation type="journal article" date="2019" name="Int. J. Syst. Evol. Microbiol.">
        <title>The Global Catalogue of Microorganisms (GCM) 10K type strain sequencing project: providing services to taxonomists for standard genome sequencing and annotation.</title>
        <authorList>
            <consortium name="The Broad Institute Genomics Platform"/>
            <consortium name="The Broad Institute Genome Sequencing Center for Infectious Disease"/>
            <person name="Wu L."/>
            <person name="Ma J."/>
        </authorList>
    </citation>
    <scope>NUCLEOTIDE SEQUENCE [LARGE SCALE GENOMIC DNA]</scope>
    <source>
        <strain evidence="2">KCTC 3950</strain>
    </source>
</reference>
<evidence type="ECO:0000313" key="2">
    <source>
        <dbReference type="Proteomes" id="UP001597541"/>
    </source>
</evidence>